<evidence type="ECO:0000259" key="2">
    <source>
        <dbReference type="PROSITE" id="PS50041"/>
    </source>
</evidence>
<name>A0AAE0Y2E3_9GAST</name>
<gene>
    <name evidence="3" type="ORF">RRG08_060312</name>
</gene>
<proteinExistence type="predicted"/>
<evidence type="ECO:0000256" key="1">
    <source>
        <dbReference type="SAM" id="SignalP"/>
    </source>
</evidence>
<dbReference type="SMART" id="SM00034">
    <property type="entry name" value="CLECT"/>
    <property type="match status" value="1"/>
</dbReference>
<dbReference type="PROSITE" id="PS50041">
    <property type="entry name" value="C_TYPE_LECTIN_2"/>
    <property type="match status" value="1"/>
</dbReference>
<evidence type="ECO:0000313" key="4">
    <source>
        <dbReference type="Proteomes" id="UP001283361"/>
    </source>
</evidence>
<organism evidence="3 4">
    <name type="scientific">Elysia crispata</name>
    <name type="common">lettuce slug</name>
    <dbReference type="NCBI Taxonomy" id="231223"/>
    <lineage>
        <taxon>Eukaryota</taxon>
        <taxon>Metazoa</taxon>
        <taxon>Spiralia</taxon>
        <taxon>Lophotrochozoa</taxon>
        <taxon>Mollusca</taxon>
        <taxon>Gastropoda</taxon>
        <taxon>Heterobranchia</taxon>
        <taxon>Euthyneura</taxon>
        <taxon>Panpulmonata</taxon>
        <taxon>Sacoglossa</taxon>
        <taxon>Placobranchoidea</taxon>
        <taxon>Plakobranchidae</taxon>
        <taxon>Elysia</taxon>
    </lineage>
</organism>
<dbReference type="InterPro" id="IPR016187">
    <property type="entry name" value="CTDL_fold"/>
</dbReference>
<dbReference type="Proteomes" id="UP001283361">
    <property type="component" value="Unassembled WGS sequence"/>
</dbReference>
<keyword evidence="4" id="KW-1185">Reference proteome</keyword>
<keyword evidence="1" id="KW-0732">Signal</keyword>
<accession>A0AAE0Y2E3</accession>
<dbReference type="Pfam" id="PF00059">
    <property type="entry name" value="Lectin_C"/>
    <property type="match status" value="1"/>
</dbReference>
<dbReference type="SUPFAM" id="SSF56436">
    <property type="entry name" value="C-type lectin-like"/>
    <property type="match status" value="1"/>
</dbReference>
<dbReference type="EMBL" id="JAWDGP010007068">
    <property type="protein sequence ID" value="KAK3730644.1"/>
    <property type="molecule type" value="Genomic_DNA"/>
</dbReference>
<dbReference type="Gene3D" id="3.10.100.10">
    <property type="entry name" value="Mannose-Binding Protein A, subunit A"/>
    <property type="match status" value="1"/>
</dbReference>
<protein>
    <recommendedName>
        <fullName evidence="2">C-type lectin domain-containing protein</fullName>
    </recommendedName>
</protein>
<dbReference type="CDD" id="cd00037">
    <property type="entry name" value="CLECT"/>
    <property type="match status" value="1"/>
</dbReference>
<dbReference type="AlphaFoldDB" id="A0AAE0Y2E3"/>
<comment type="caution">
    <text evidence="3">The sequence shown here is derived from an EMBL/GenBank/DDBJ whole genome shotgun (WGS) entry which is preliminary data.</text>
</comment>
<feature type="signal peptide" evidence="1">
    <location>
        <begin position="1"/>
        <end position="16"/>
    </location>
</feature>
<feature type="chain" id="PRO_5041991141" description="C-type lectin domain-containing protein" evidence="1">
    <location>
        <begin position="17"/>
        <end position="243"/>
    </location>
</feature>
<dbReference type="InterPro" id="IPR001304">
    <property type="entry name" value="C-type_lectin-like"/>
</dbReference>
<feature type="domain" description="C-type lectin" evidence="2">
    <location>
        <begin position="132"/>
        <end position="240"/>
    </location>
</feature>
<sequence length="243" mass="27336">MLWIWVFLVNFLKVGAATWTTNSYFDVMNDAECIKAQLSPPWTAKNELTCIAECKSRFQDRCRNVVFNNQSLACTPVHPMSRDDPSLASDPGDVLYSQGDGRFLKCDTAAGFQLYQKCGTAVCLLPVVVGANYLDAKSDCEGRQATMFSPNTAERFSLLQTVVAGNASFHTYMWVGLTKTGQTWAWVNGDSADTDLYKLNLWAMGQPDNTYMELCAFYSYIFPQKLQDSSCFLVTIYFCEQNY</sequence>
<reference evidence="3" key="1">
    <citation type="journal article" date="2023" name="G3 (Bethesda)">
        <title>A reference genome for the long-term kleptoplast-retaining sea slug Elysia crispata morphotype clarki.</title>
        <authorList>
            <person name="Eastman K.E."/>
            <person name="Pendleton A.L."/>
            <person name="Shaikh M.A."/>
            <person name="Suttiyut T."/>
            <person name="Ogas R."/>
            <person name="Tomko P."/>
            <person name="Gavelis G."/>
            <person name="Widhalm J.R."/>
            <person name="Wisecaver J.H."/>
        </authorList>
    </citation>
    <scope>NUCLEOTIDE SEQUENCE</scope>
    <source>
        <strain evidence="3">ECLA1</strain>
    </source>
</reference>
<evidence type="ECO:0000313" key="3">
    <source>
        <dbReference type="EMBL" id="KAK3730644.1"/>
    </source>
</evidence>
<dbReference type="InterPro" id="IPR016186">
    <property type="entry name" value="C-type_lectin-like/link_sf"/>
</dbReference>